<dbReference type="PRINTS" id="PR00368">
    <property type="entry name" value="FADPNR"/>
</dbReference>
<dbReference type="InterPro" id="IPR001155">
    <property type="entry name" value="OxRdtase_FMN_N"/>
</dbReference>
<evidence type="ECO:0000256" key="6">
    <source>
        <dbReference type="ARBA" id="ARBA00022723"/>
    </source>
</evidence>
<dbReference type="Pfam" id="PF00724">
    <property type="entry name" value="Oxidored_FMN"/>
    <property type="match status" value="1"/>
</dbReference>
<dbReference type="OrthoDB" id="3169239at2"/>
<dbReference type="InterPro" id="IPR051793">
    <property type="entry name" value="NADH:flavin_oxidoreductase"/>
</dbReference>
<dbReference type="GO" id="GO:0016491">
    <property type="term" value="F:oxidoreductase activity"/>
    <property type="evidence" value="ECO:0007669"/>
    <property type="project" value="UniProtKB-KW"/>
</dbReference>
<evidence type="ECO:0000259" key="11">
    <source>
        <dbReference type="Pfam" id="PF07992"/>
    </source>
</evidence>
<gene>
    <name evidence="12" type="ORF">Amac_093640</name>
</gene>
<comment type="caution">
    <text evidence="12">The sequence shown here is derived from an EMBL/GenBank/DDBJ whole genome shotgun (WGS) entry which is preliminary data.</text>
</comment>
<evidence type="ECO:0000256" key="7">
    <source>
        <dbReference type="ARBA" id="ARBA00023002"/>
    </source>
</evidence>
<dbReference type="Proteomes" id="UP000331127">
    <property type="component" value="Unassembled WGS sequence"/>
</dbReference>
<dbReference type="PANTHER" id="PTHR42917">
    <property type="entry name" value="2,4-DIENOYL-COA REDUCTASE"/>
    <property type="match status" value="1"/>
</dbReference>
<evidence type="ECO:0000256" key="2">
    <source>
        <dbReference type="ARBA" id="ARBA00001966"/>
    </source>
</evidence>
<keyword evidence="13" id="KW-1185">Reference proteome</keyword>
<organism evidence="12 13">
    <name type="scientific">Acrocarpospora macrocephala</name>
    <dbReference type="NCBI Taxonomy" id="150177"/>
    <lineage>
        <taxon>Bacteria</taxon>
        <taxon>Bacillati</taxon>
        <taxon>Actinomycetota</taxon>
        <taxon>Actinomycetes</taxon>
        <taxon>Streptosporangiales</taxon>
        <taxon>Streptosporangiaceae</taxon>
        <taxon>Acrocarpospora</taxon>
    </lineage>
</organism>
<reference evidence="12 13" key="1">
    <citation type="submission" date="2019-10" db="EMBL/GenBank/DDBJ databases">
        <title>Whole genome shotgun sequence of Acrocarpospora macrocephala NBRC 16266.</title>
        <authorList>
            <person name="Ichikawa N."/>
            <person name="Kimura A."/>
            <person name="Kitahashi Y."/>
            <person name="Komaki H."/>
            <person name="Oguchi A."/>
        </authorList>
    </citation>
    <scope>NUCLEOTIDE SEQUENCE [LARGE SCALE GENOMIC DNA]</scope>
    <source>
        <strain evidence="12 13">NBRC 16266</strain>
    </source>
</reference>
<dbReference type="PANTHER" id="PTHR42917:SF2">
    <property type="entry name" value="2,4-DIENOYL-COA REDUCTASE [(2E)-ENOYL-COA-PRODUCING]"/>
    <property type="match status" value="1"/>
</dbReference>
<keyword evidence="9" id="KW-0411">Iron-sulfur</keyword>
<dbReference type="Gene3D" id="3.40.50.720">
    <property type="entry name" value="NAD(P)-binding Rossmann-like Domain"/>
    <property type="match status" value="1"/>
</dbReference>
<dbReference type="Gene3D" id="3.20.20.70">
    <property type="entry name" value="Aldolase class I"/>
    <property type="match status" value="1"/>
</dbReference>
<proteinExistence type="inferred from homology"/>
<comment type="similarity">
    <text evidence="3">In the N-terminal section; belongs to the NADH:flavin oxidoreductase/NADH oxidase family.</text>
</comment>
<dbReference type="AlphaFoldDB" id="A0A5M3X561"/>
<dbReference type="Pfam" id="PF07992">
    <property type="entry name" value="Pyr_redox_2"/>
    <property type="match status" value="1"/>
</dbReference>
<evidence type="ECO:0000256" key="5">
    <source>
        <dbReference type="ARBA" id="ARBA00022643"/>
    </source>
</evidence>
<keyword evidence="5" id="KW-0288">FMN</keyword>
<evidence type="ECO:0000256" key="3">
    <source>
        <dbReference type="ARBA" id="ARBA00011048"/>
    </source>
</evidence>
<protein>
    <submittedName>
        <fullName evidence="12">NADH:flavin oxidoreductase / NADH oxidase</fullName>
    </submittedName>
</protein>
<dbReference type="GO" id="GO:0046872">
    <property type="term" value="F:metal ion binding"/>
    <property type="evidence" value="ECO:0007669"/>
    <property type="project" value="UniProtKB-KW"/>
</dbReference>
<evidence type="ECO:0000256" key="9">
    <source>
        <dbReference type="ARBA" id="ARBA00023014"/>
    </source>
</evidence>
<keyword evidence="6" id="KW-0479">Metal-binding</keyword>
<dbReference type="Gene3D" id="3.50.50.60">
    <property type="entry name" value="FAD/NAD(P)-binding domain"/>
    <property type="match status" value="1"/>
</dbReference>
<comment type="cofactor">
    <cofactor evidence="2">
        <name>[4Fe-4S] cluster</name>
        <dbReference type="ChEBI" id="CHEBI:49883"/>
    </cofactor>
</comment>
<comment type="cofactor">
    <cofactor evidence="1">
        <name>FMN</name>
        <dbReference type="ChEBI" id="CHEBI:58210"/>
    </cofactor>
</comment>
<dbReference type="InterPro" id="IPR013785">
    <property type="entry name" value="Aldolase_TIM"/>
</dbReference>
<dbReference type="InterPro" id="IPR023753">
    <property type="entry name" value="FAD/NAD-binding_dom"/>
</dbReference>
<evidence type="ECO:0000313" key="12">
    <source>
        <dbReference type="EMBL" id="GES15766.1"/>
    </source>
</evidence>
<feature type="domain" description="FAD/NAD(P)-binding" evidence="11">
    <location>
        <begin position="389"/>
        <end position="618"/>
    </location>
</feature>
<dbReference type="GO" id="GO:0010181">
    <property type="term" value="F:FMN binding"/>
    <property type="evidence" value="ECO:0007669"/>
    <property type="project" value="InterPro"/>
</dbReference>
<keyword evidence="8" id="KW-0408">Iron</keyword>
<accession>A0A5M3X561</accession>
<dbReference type="SUPFAM" id="SSF51905">
    <property type="entry name" value="FAD/NAD(P)-binding domain"/>
    <property type="match status" value="1"/>
</dbReference>
<dbReference type="EMBL" id="BLAE01000083">
    <property type="protein sequence ID" value="GES15766.1"/>
    <property type="molecule type" value="Genomic_DNA"/>
</dbReference>
<name>A0A5M3X561_9ACTN</name>
<dbReference type="GO" id="GO:0051536">
    <property type="term" value="F:iron-sulfur cluster binding"/>
    <property type="evidence" value="ECO:0007669"/>
    <property type="project" value="UniProtKB-KW"/>
</dbReference>
<evidence type="ECO:0000256" key="1">
    <source>
        <dbReference type="ARBA" id="ARBA00001917"/>
    </source>
</evidence>
<evidence type="ECO:0000259" key="10">
    <source>
        <dbReference type="Pfam" id="PF00724"/>
    </source>
</evidence>
<keyword evidence="7" id="KW-0560">Oxidoreductase</keyword>
<sequence length="664" mass="70472">MSMELERTFEPITIRKTIIPNRVAMAAHETRFANGPIITDALVAYHTERAKGGVGLIILEAATVHPSSTVSNNPACLAAYDDRIIEGYQRLMAAVRPHGTRVFQQLWHGGHHFGPGDGRPPRGVSAITSPILGVPPVPLDRDDIAELVSAYAGAARRVAAGGLDGVEIAAAHSYLIQQFLSPMTNTRDDEYGGSLENRARFLVEVLRAVRDAVGPDMAVGVRVGAGAGKGAVHELELSEVANSLVDHGLIDYLNVSQGDFFGPHIAIGGMETKAGYQLPSSGQITASVTRVPRLVTGRFRALDEVEEVLRSGAADIVSMVRAHLAAPDIVEKTRTGRHGEIRPCIGCNQGCLGVISGTDTRTGCVVNPVAGFDDVLSEAQIGRTANPRKVVVIGGGPAGLEAARTAAIRGHEVVLYEAAPRVGGALNLARRAPNLGGIFDVVTWQEAELGRLGVDVRKSSPIDAAGVLRQDADFVIVATGSVPDKSGVLISAPGERVAGVEESHVLSSMELLSDDKRELGRTAVVYDDVGHYESVAIVEYLLARGLDVTVVTRFPSFAPVADRTLRTVPARKRFAESGRRFDVRPNALLTRISPGSCVVHSVDHGETEVAADTVVLLTHRTACDGLSVELRAADKDVRRVGDALSPRDLQTAIREGHLAGRSIS</sequence>
<keyword evidence="4" id="KW-0285">Flavoprotein</keyword>
<evidence type="ECO:0000313" key="13">
    <source>
        <dbReference type="Proteomes" id="UP000331127"/>
    </source>
</evidence>
<evidence type="ECO:0000256" key="8">
    <source>
        <dbReference type="ARBA" id="ARBA00023004"/>
    </source>
</evidence>
<dbReference type="InterPro" id="IPR036188">
    <property type="entry name" value="FAD/NAD-bd_sf"/>
</dbReference>
<evidence type="ECO:0000256" key="4">
    <source>
        <dbReference type="ARBA" id="ARBA00022630"/>
    </source>
</evidence>
<dbReference type="RefSeq" id="WP_155360861.1">
    <property type="nucleotide sequence ID" value="NZ_BAAAHL010000078.1"/>
</dbReference>
<dbReference type="SUPFAM" id="SSF51395">
    <property type="entry name" value="FMN-linked oxidoreductases"/>
    <property type="match status" value="1"/>
</dbReference>
<feature type="domain" description="NADH:flavin oxidoreductase/NADH oxidase N-terminal" evidence="10">
    <location>
        <begin position="9"/>
        <end position="338"/>
    </location>
</feature>